<organismHost>
    <name type="scientific">Cafeteria roenbergensis</name>
    <name type="common">Marine flagellate</name>
    <dbReference type="NCBI Taxonomy" id="33653"/>
</organismHost>
<dbReference type="EC" id="3.1.26.4" evidence="6"/>
<name>E3T5H8_CROVB</name>
<dbReference type="OrthoDB" id="36275at10239"/>
<evidence type="ECO:0000256" key="8">
    <source>
        <dbReference type="ARBA" id="ARBA00022490"/>
    </source>
</evidence>
<keyword evidence="13" id="KW-0464">Manganese</keyword>
<keyword evidence="10" id="KW-0479">Metal-binding</keyword>
<dbReference type="InterPro" id="IPR022898">
    <property type="entry name" value="RNase_HII"/>
</dbReference>
<dbReference type="GO" id="GO:0043137">
    <property type="term" value="P:DNA replication, removal of RNA primer"/>
    <property type="evidence" value="ECO:0007669"/>
    <property type="project" value="TreeGrafter"/>
</dbReference>
<reference evidence="15 16" key="1">
    <citation type="journal article" date="2010" name="Proc. Natl. Acad. Sci. U.S.A.">
        <title>Giant virus with a remarkable complement of genes infects marine zooplankton.</title>
        <authorList>
            <person name="Fischer M.G."/>
            <person name="Allen M.J."/>
            <person name="Wilson W.H."/>
            <person name="Suttle C.A."/>
        </authorList>
    </citation>
    <scope>NUCLEOTIDE SEQUENCE [LARGE SCALE GENOMIC DNA]</scope>
    <source>
        <strain evidence="15 16">BV-PW1</strain>
    </source>
</reference>
<evidence type="ECO:0000256" key="9">
    <source>
        <dbReference type="ARBA" id="ARBA00022722"/>
    </source>
</evidence>
<dbReference type="InterPro" id="IPR036397">
    <property type="entry name" value="RNaseH_sf"/>
</dbReference>
<dbReference type="InterPro" id="IPR024567">
    <property type="entry name" value="RNase_HII/HIII_dom"/>
</dbReference>
<proteinExistence type="inferred from homology"/>
<dbReference type="GO" id="GO:0032299">
    <property type="term" value="C:ribonuclease H2 complex"/>
    <property type="evidence" value="ECO:0007669"/>
    <property type="project" value="TreeGrafter"/>
</dbReference>
<comment type="cofactor">
    <cofactor evidence="3">
        <name>Mg(2+)</name>
        <dbReference type="ChEBI" id="CHEBI:18420"/>
    </cofactor>
</comment>
<dbReference type="RefSeq" id="YP_003970040.1">
    <property type="nucleotide sequence ID" value="NC_014637.1"/>
</dbReference>
<comment type="cofactor">
    <cofactor evidence="2">
        <name>Mn(2+)</name>
        <dbReference type="ChEBI" id="CHEBI:29035"/>
    </cofactor>
</comment>
<evidence type="ECO:0000256" key="13">
    <source>
        <dbReference type="ARBA" id="ARBA00023211"/>
    </source>
</evidence>
<evidence type="ECO:0000256" key="5">
    <source>
        <dbReference type="ARBA" id="ARBA00007383"/>
    </source>
</evidence>
<evidence type="ECO:0000256" key="4">
    <source>
        <dbReference type="ARBA" id="ARBA00004496"/>
    </source>
</evidence>
<dbReference type="CDD" id="cd07182">
    <property type="entry name" value="RNase_HII_bacteria_HII_like"/>
    <property type="match status" value="1"/>
</dbReference>
<dbReference type="SUPFAM" id="SSF53098">
    <property type="entry name" value="Ribonuclease H-like"/>
    <property type="match status" value="1"/>
</dbReference>
<feature type="domain" description="RNase H type-2" evidence="14">
    <location>
        <begin position="8"/>
        <end position="202"/>
    </location>
</feature>
<evidence type="ECO:0000256" key="10">
    <source>
        <dbReference type="ARBA" id="ARBA00022723"/>
    </source>
</evidence>
<evidence type="ECO:0000256" key="6">
    <source>
        <dbReference type="ARBA" id="ARBA00012180"/>
    </source>
</evidence>
<evidence type="ECO:0000313" key="15">
    <source>
        <dbReference type="EMBL" id="ADO67441.1"/>
    </source>
</evidence>
<dbReference type="GO" id="GO:0004523">
    <property type="term" value="F:RNA-DNA hybrid ribonuclease activity"/>
    <property type="evidence" value="ECO:0007669"/>
    <property type="project" value="UniProtKB-EC"/>
</dbReference>
<keyword evidence="16" id="KW-1185">Reference proteome</keyword>
<evidence type="ECO:0000256" key="11">
    <source>
        <dbReference type="ARBA" id="ARBA00022759"/>
    </source>
</evidence>
<dbReference type="PANTHER" id="PTHR10954">
    <property type="entry name" value="RIBONUCLEASE H2 SUBUNIT A"/>
    <property type="match status" value="1"/>
</dbReference>
<dbReference type="InterPro" id="IPR001352">
    <property type="entry name" value="RNase_HII/HIII"/>
</dbReference>
<comment type="subcellular location">
    <subcellularLocation>
        <location evidence="4">Cytoplasm</location>
    </subcellularLocation>
</comment>
<dbReference type="Pfam" id="PF01351">
    <property type="entry name" value="RNase_HII"/>
    <property type="match status" value="1"/>
</dbReference>
<dbReference type="Proteomes" id="UP000029781">
    <property type="component" value="Segment"/>
</dbReference>
<evidence type="ECO:0000259" key="14">
    <source>
        <dbReference type="PROSITE" id="PS51975"/>
    </source>
</evidence>
<dbReference type="GeneID" id="9887810"/>
<keyword evidence="9" id="KW-0540">Nuclease</keyword>
<dbReference type="GO" id="GO:0006298">
    <property type="term" value="P:mismatch repair"/>
    <property type="evidence" value="ECO:0007669"/>
    <property type="project" value="TreeGrafter"/>
</dbReference>
<evidence type="ECO:0000256" key="2">
    <source>
        <dbReference type="ARBA" id="ARBA00001936"/>
    </source>
</evidence>
<evidence type="ECO:0000256" key="12">
    <source>
        <dbReference type="ARBA" id="ARBA00022801"/>
    </source>
</evidence>
<keyword evidence="8" id="KW-0963">Cytoplasm</keyword>
<keyword evidence="11" id="KW-0255">Endonuclease</keyword>
<evidence type="ECO:0000256" key="3">
    <source>
        <dbReference type="ARBA" id="ARBA00001946"/>
    </source>
</evidence>
<dbReference type="PROSITE" id="PS51975">
    <property type="entry name" value="RNASE_H_2"/>
    <property type="match status" value="1"/>
</dbReference>
<dbReference type="PANTHER" id="PTHR10954:SF18">
    <property type="entry name" value="RIBONUCLEASE HII"/>
    <property type="match status" value="1"/>
</dbReference>
<evidence type="ECO:0000313" key="16">
    <source>
        <dbReference type="Proteomes" id="UP000029781"/>
    </source>
</evidence>
<accession>E3T5H8</accession>
<dbReference type="Gene3D" id="3.30.420.10">
    <property type="entry name" value="Ribonuclease H-like superfamily/Ribonuclease H"/>
    <property type="match status" value="1"/>
</dbReference>
<sequence>MLTQYLNKYEVGLDEAGRGCWWGPVTAGAVMWPENLTHPYLTDSKKLTEKKRNVLYTWILEKCLCGIGEATSYEIDTIGILEATKLAMNRAIKNLEKNITMSSIKINNLIIDGINWKEKDFPYPITSIVKGDGKYYSIAAASVLAKVYRDNYCYKKALEDNFKTYLLDKHKGYGTKIHKEMLDKYGPTEEHRHSFKPICNMK</sequence>
<evidence type="ECO:0000256" key="7">
    <source>
        <dbReference type="ARBA" id="ARBA00019179"/>
    </source>
</evidence>
<organism evidence="15 16">
    <name type="scientific">Cafeteria roenbergensis virus (strain BV-PW1)</name>
    <name type="common">CroV</name>
    <dbReference type="NCBI Taxonomy" id="693272"/>
    <lineage>
        <taxon>Viruses</taxon>
        <taxon>Varidnaviria</taxon>
        <taxon>Bamfordvirae</taxon>
        <taxon>Nucleocytoviricota</taxon>
        <taxon>Megaviricetes</taxon>
        <taxon>Imitervirales</taxon>
        <taxon>Mimiviridae</taxon>
        <taxon>Aliimimivirinae</taxon>
        <taxon>Rheavirus</taxon>
        <taxon>Rheavirus sinusmexicani</taxon>
    </lineage>
</organism>
<dbReference type="KEGG" id="vg:9887810"/>
<gene>
    <name evidence="15" type="ORF">crov407</name>
</gene>
<dbReference type="EMBL" id="GU244497">
    <property type="protein sequence ID" value="ADO67441.1"/>
    <property type="molecule type" value="Genomic_DNA"/>
</dbReference>
<dbReference type="GO" id="GO:0003723">
    <property type="term" value="F:RNA binding"/>
    <property type="evidence" value="ECO:0007669"/>
    <property type="project" value="InterPro"/>
</dbReference>
<dbReference type="NCBIfam" id="NF000595">
    <property type="entry name" value="PRK00015.1-3"/>
    <property type="match status" value="1"/>
</dbReference>
<protein>
    <recommendedName>
        <fullName evidence="7">Ribonuclease HII</fullName>
        <ecNumber evidence="6">3.1.26.4</ecNumber>
    </recommendedName>
</protein>
<comment type="catalytic activity">
    <reaction evidence="1">
        <text>Endonucleolytic cleavage to 5'-phosphomonoester.</text>
        <dbReference type="EC" id="3.1.26.4"/>
    </reaction>
</comment>
<dbReference type="GO" id="GO:0046872">
    <property type="term" value="F:metal ion binding"/>
    <property type="evidence" value="ECO:0007669"/>
    <property type="project" value="UniProtKB-KW"/>
</dbReference>
<comment type="similarity">
    <text evidence="5">Belongs to the RNase HII family.</text>
</comment>
<keyword evidence="12" id="KW-0378">Hydrolase</keyword>
<evidence type="ECO:0000256" key="1">
    <source>
        <dbReference type="ARBA" id="ARBA00000077"/>
    </source>
</evidence>
<dbReference type="InterPro" id="IPR012337">
    <property type="entry name" value="RNaseH-like_sf"/>
</dbReference>